<dbReference type="GO" id="GO:0051276">
    <property type="term" value="P:chromosome organization"/>
    <property type="evidence" value="ECO:0007669"/>
    <property type="project" value="InterPro"/>
</dbReference>
<dbReference type="Gene3D" id="1.10.10.1400">
    <property type="entry name" value="Terminase, small subunit, N-terminal DNA-binding domain, HTH motif"/>
    <property type="match status" value="1"/>
</dbReference>
<sequence length="134" mass="15405">MEQMTHRQELFIQEYIKTGNATNSAIKAGYSKKTARVIGQENLTKPYIKKKINELSQKIACNSIMTAKERQEYLTKLINAADVKVSDKLKALDILNKMTGEYIQKVEVNGELKTENDPFKNLTTDEFRKIIFDN</sequence>
<dbReference type="InterPro" id="IPR005335">
    <property type="entry name" value="Terminase_ssu"/>
</dbReference>
<keyword evidence="2" id="KW-0231">Viral genome packaging</keyword>
<dbReference type="AlphaFoldDB" id="A0A2N6TP09"/>
<organism evidence="3 4">
    <name type="scientific">Fusobacterium nucleatum</name>
    <dbReference type="NCBI Taxonomy" id="851"/>
    <lineage>
        <taxon>Bacteria</taxon>
        <taxon>Fusobacteriati</taxon>
        <taxon>Fusobacteriota</taxon>
        <taxon>Fusobacteriia</taxon>
        <taxon>Fusobacteriales</taxon>
        <taxon>Fusobacteriaceae</taxon>
        <taxon>Fusobacterium</taxon>
    </lineage>
</organism>
<dbReference type="InterPro" id="IPR038713">
    <property type="entry name" value="Terminase_Gp1_N_sf"/>
</dbReference>
<dbReference type="Proteomes" id="UP000235733">
    <property type="component" value="Unassembled WGS sequence"/>
</dbReference>
<name>A0A2N6TP09_FUSNU</name>
<proteinExistence type="predicted"/>
<protein>
    <submittedName>
        <fullName evidence="3">Terminase</fullName>
    </submittedName>
</protein>
<reference evidence="3 4" key="1">
    <citation type="submission" date="2017-09" db="EMBL/GenBank/DDBJ databases">
        <title>Bacterial strain isolated from the female urinary microbiota.</title>
        <authorList>
            <person name="Thomas-White K."/>
            <person name="Kumar N."/>
            <person name="Forster S."/>
            <person name="Putonti C."/>
            <person name="Lawley T."/>
            <person name="Wolfe A.J."/>
        </authorList>
    </citation>
    <scope>NUCLEOTIDE SEQUENCE [LARGE SCALE GENOMIC DNA]</scope>
    <source>
        <strain evidence="3 4">UMB0249</strain>
    </source>
</reference>
<comment type="caution">
    <text evidence="3">The sequence shown here is derived from an EMBL/GenBank/DDBJ whole genome shotgun (WGS) entry which is preliminary data.</text>
</comment>
<dbReference type="InterPro" id="IPR052404">
    <property type="entry name" value="SPP1-like_terminase"/>
</dbReference>
<gene>
    <name evidence="3" type="ORF">CJ209_01795</name>
</gene>
<dbReference type="EMBL" id="PNHC01000001">
    <property type="protein sequence ID" value="PMC71064.1"/>
    <property type="molecule type" value="Genomic_DNA"/>
</dbReference>
<evidence type="ECO:0000313" key="3">
    <source>
        <dbReference type="EMBL" id="PMC71064.1"/>
    </source>
</evidence>
<dbReference type="Pfam" id="PF03592">
    <property type="entry name" value="Terminase_2"/>
    <property type="match status" value="1"/>
</dbReference>
<evidence type="ECO:0000256" key="2">
    <source>
        <dbReference type="ARBA" id="ARBA00023219"/>
    </source>
</evidence>
<dbReference type="PANTHER" id="PTHR41328:SF2">
    <property type="entry name" value="TERMINASE SMALL SUBUNIT"/>
    <property type="match status" value="1"/>
</dbReference>
<evidence type="ECO:0000256" key="1">
    <source>
        <dbReference type="ARBA" id="ARBA00022612"/>
    </source>
</evidence>
<evidence type="ECO:0000313" key="4">
    <source>
        <dbReference type="Proteomes" id="UP000235733"/>
    </source>
</evidence>
<accession>A0A2N6TP09</accession>
<dbReference type="PANTHER" id="PTHR41328">
    <property type="entry name" value="TERMINASE SMALL SUBUNIT-RELATED"/>
    <property type="match status" value="1"/>
</dbReference>
<keyword evidence="1" id="KW-1188">Viral release from host cell</keyword>